<feature type="coiled-coil region" evidence="1">
    <location>
        <begin position="147"/>
        <end position="179"/>
    </location>
</feature>
<proteinExistence type="predicted"/>
<evidence type="ECO:0000313" key="4">
    <source>
        <dbReference type="EMBL" id="RXK55316.1"/>
    </source>
</evidence>
<feature type="signal peptide" evidence="3">
    <location>
        <begin position="1"/>
        <end position="21"/>
    </location>
</feature>
<keyword evidence="1" id="KW-0175">Coiled coil</keyword>
<accession>A0A4Q1C8X0</accession>
<comment type="caution">
    <text evidence="4">The sequence shown here is derived from an EMBL/GenBank/DDBJ whole genome shotgun (WGS) entry which is preliminary data.</text>
</comment>
<feature type="region of interest" description="Disordered" evidence="2">
    <location>
        <begin position="226"/>
        <end position="277"/>
    </location>
</feature>
<protein>
    <submittedName>
        <fullName evidence="4">Uncharacterized protein</fullName>
    </submittedName>
</protein>
<reference evidence="4 5" key="1">
    <citation type="submission" date="2019-01" db="EMBL/GenBank/DDBJ databases">
        <title>Lacunisphaera sp. strain TWA-58.</title>
        <authorList>
            <person name="Chen W.-M."/>
        </authorList>
    </citation>
    <scope>NUCLEOTIDE SEQUENCE [LARGE SCALE GENOMIC DNA]</scope>
    <source>
        <strain evidence="4 5">TWA-58</strain>
    </source>
</reference>
<feature type="chain" id="PRO_5020879406" evidence="3">
    <location>
        <begin position="22"/>
        <end position="277"/>
    </location>
</feature>
<gene>
    <name evidence="4" type="ORF">ESB00_05305</name>
</gene>
<feature type="compositionally biased region" description="Basic and acidic residues" evidence="2">
    <location>
        <begin position="238"/>
        <end position="277"/>
    </location>
</feature>
<evidence type="ECO:0000256" key="1">
    <source>
        <dbReference type="SAM" id="Coils"/>
    </source>
</evidence>
<organism evidence="4 5">
    <name type="scientific">Oleiharenicola lentus</name>
    <dbReference type="NCBI Taxonomy" id="2508720"/>
    <lineage>
        <taxon>Bacteria</taxon>
        <taxon>Pseudomonadati</taxon>
        <taxon>Verrucomicrobiota</taxon>
        <taxon>Opitutia</taxon>
        <taxon>Opitutales</taxon>
        <taxon>Opitutaceae</taxon>
        <taxon>Oleiharenicola</taxon>
    </lineage>
</organism>
<evidence type="ECO:0000256" key="3">
    <source>
        <dbReference type="SAM" id="SignalP"/>
    </source>
</evidence>
<evidence type="ECO:0000313" key="5">
    <source>
        <dbReference type="Proteomes" id="UP000290218"/>
    </source>
</evidence>
<sequence>MKTPVLSAALFALMTAVGAGAGVSPGASLDEVRAVLGKPNGQMQLGARQVLLYERGSVELSAGRVTRVDLRSEEEQAVWAAREERLQTQLSAQRSQSQAEGTALRDRKLADAAFLASPVAYQVAFWEDFSRRYPAVPCAEPLTIARLKLSEQREEKARREADSLRLRELEARVAAAEAEREPVYYRVRSYPRYRDRYDYHQEFALWPVSYTYYDSPKPVYETPTTPVISPIISSPALPERRSYDGSQREHRGRGRDDHAVPPGRSDWRRAHSRYERM</sequence>
<dbReference type="AlphaFoldDB" id="A0A4Q1C8X0"/>
<keyword evidence="3" id="KW-0732">Signal</keyword>
<name>A0A4Q1C8X0_9BACT</name>
<keyword evidence="5" id="KW-1185">Reference proteome</keyword>
<dbReference type="Proteomes" id="UP000290218">
    <property type="component" value="Unassembled WGS sequence"/>
</dbReference>
<evidence type="ECO:0000256" key="2">
    <source>
        <dbReference type="SAM" id="MobiDB-lite"/>
    </source>
</evidence>
<dbReference type="OrthoDB" id="9896865at2"/>
<dbReference type="EMBL" id="SDHX01000001">
    <property type="protein sequence ID" value="RXK55316.1"/>
    <property type="molecule type" value="Genomic_DNA"/>
</dbReference>
<dbReference type="RefSeq" id="WP_129046680.1">
    <property type="nucleotide sequence ID" value="NZ_SDHX01000001.1"/>
</dbReference>